<evidence type="ECO:0000256" key="5">
    <source>
        <dbReference type="ARBA" id="ARBA00022598"/>
    </source>
</evidence>
<dbReference type="PANTHER" id="PTHR10953:SF162">
    <property type="entry name" value="SUMO-ACTIVATING ENZYME SUBUNIT 1"/>
    <property type="match status" value="1"/>
</dbReference>
<dbReference type="SMART" id="SM00985">
    <property type="entry name" value="UBA_e1_C"/>
    <property type="match status" value="1"/>
</dbReference>
<evidence type="ECO:0000256" key="8">
    <source>
        <dbReference type="ARBA" id="ARBA00044354"/>
    </source>
</evidence>
<keyword evidence="6" id="KW-0833">Ubl conjugation pathway</keyword>
<evidence type="ECO:0000313" key="12">
    <source>
        <dbReference type="Proteomes" id="UP001642409"/>
    </source>
</evidence>
<keyword evidence="7" id="KW-0539">Nucleus</keyword>
<comment type="pathway">
    <text evidence="2">Protein modification; protein sumoylation.</text>
</comment>
<dbReference type="Gene3D" id="3.50.50.80">
    <property type="entry name" value="Ubiquitin-activating enzyme E1, inactive adenylation domain, subdomain 1"/>
    <property type="match status" value="1"/>
</dbReference>
<keyword evidence="5" id="KW-0436">Ligase</keyword>
<protein>
    <recommendedName>
        <fullName evidence="8">Ubiquitin-like 1-activating enzyme E1A</fullName>
    </recommendedName>
</protein>
<name>A0AA86S352_9EUKA</name>
<dbReference type="GO" id="GO:0008641">
    <property type="term" value="F:ubiquitin-like modifier activating enzyme activity"/>
    <property type="evidence" value="ECO:0007669"/>
    <property type="project" value="InterPro"/>
</dbReference>
<comment type="subcellular location">
    <subcellularLocation>
        <location evidence="1">Nucleus</location>
    </subcellularLocation>
</comment>
<dbReference type="PANTHER" id="PTHR10953">
    <property type="entry name" value="UBIQUITIN-ACTIVATING ENZYME E1"/>
    <property type="match status" value="1"/>
</dbReference>
<dbReference type="PRINTS" id="PR01849">
    <property type="entry name" value="UBIQUITINACT"/>
</dbReference>
<feature type="domain" description="Ubiquitin-activating enzyme E1 C-terminal" evidence="9">
    <location>
        <begin position="884"/>
        <end position="999"/>
    </location>
</feature>
<dbReference type="InterPro" id="IPR042449">
    <property type="entry name" value="Ub-E1_IAD_1"/>
</dbReference>
<dbReference type="InterPro" id="IPR019572">
    <property type="entry name" value="UBA_E1_SCCH"/>
</dbReference>
<comment type="caution">
    <text evidence="10">The sequence shown here is derived from an EMBL/GenBank/DDBJ whole genome shotgun (WGS) entry which is preliminary data.</text>
</comment>
<dbReference type="SUPFAM" id="SSF69572">
    <property type="entry name" value="Activating enzymes of the ubiquitin-like proteins"/>
    <property type="match status" value="2"/>
</dbReference>
<dbReference type="GO" id="GO:0004792">
    <property type="term" value="F:thiosulfate-cyanide sulfurtransferase activity"/>
    <property type="evidence" value="ECO:0007669"/>
    <property type="project" value="TreeGrafter"/>
</dbReference>
<dbReference type="GO" id="GO:0032446">
    <property type="term" value="P:protein modification by small protein conjugation"/>
    <property type="evidence" value="ECO:0007669"/>
    <property type="project" value="TreeGrafter"/>
</dbReference>
<dbReference type="InterPro" id="IPR042302">
    <property type="entry name" value="E1_FCCH_sf"/>
</dbReference>
<evidence type="ECO:0000256" key="6">
    <source>
        <dbReference type="ARBA" id="ARBA00022786"/>
    </source>
</evidence>
<proteinExistence type="inferred from homology"/>
<dbReference type="Gene3D" id="3.40.50.720">
    <property type="entry name" value="NAD(P)-binding Rossmann-like Domain"/>
    <property type="match status" value="1"/>
</dbReference>
<evidence type="ECO:0000313" key="10">
    <source>
        <dbReference type="EMBL" id="CAI9977225.1"/>
    </source>
</evidence>
<dbReference type="GO" id="GO:0005737">
    <property type="term" value="C:cytoplasm"/>
    <property type="evidence" value="ECO:0007669"/>
    <property type="project" value="TreeGrafter"/>
</dbReference>
<dbReference type="Pfam" id="PF09358">
    <property type="entry name" value="E1_UFD"/>
    <property type="match status" value="1"/>
</dbReference>
<accession>A0AA86S352</accession>
<evidence type="ECO:0000259" key="9">
    <source>
        <dbReference type="SMART" id="SM00985"/>
    </source>
</evidence>
<evidence type="ECO:0000256" key="4">
    <source>
        <dbReference type="ARBA" id="ARBA00005673"/>
    </source>
</evidence>
<dbReference type="InterPro" id="IPR035985">
    <property type="entry name" value="Ubiquitin-activating_enz"/>
</dbReference>
<dbReference type="Pfam" id="PF10585">
    <property type="entry name" value="UBA_E1_SCCH"/>
    <property type="match status" value="1"/>
</dbReference>
<sequence>MSATTTSRDYSRTEYVFGKDALERMQRATYFIFGCQGTGAEIAKNIFLTGCSVSMSDPELISTLDLCSNPFFTISDIGKPRDVVLAQQLKELNPQKCSTQINISDIRQLSQYQTVIYTHSKQFTSRQVAQYCRQHKIPFVLAESYGLCGRVFCDFGEDFVSYDTDGERVEDFTVSEMMLDRTTEIELFIGFKENIPYEDGNLLKITDLKFSVKNGDNVESNAQQQLNNLFNDKHYRVTVTNKKMVKIVFDESHSELLNEINNILNQKLNIAYLRGGYSKLIKEPKTFSFKSFEEEYLNPTFCENIQDFSKFEQQETMQVIYKMLDSKQNYLEQFKTPYNSKFQQQFIADLKEFGKTVQINEKAAQIFVSQHMGQFAPVTSVIGGWGAQEALIAVSGKFSPLMQNMYFDAFELIKEMPTENETRILNNRYDGQTCIFGSKIQQKIQSQSIFLVGAGALGCELIKFLSLSGACSINEMHVTDLDSIENSNLSRQFLFRERDAGKMKSAVVAERAKGMNMDCKIVPMTARIGDANPLAADFWMQKSIIINALDNVETRKFVDRQCVQYCKPLLESGTLGQKANAQVIVPRVTQIYSATNDPESGEAAACTIHNFPNNIVHCIVYAKSEFKGMYEVGVEDLQKYQATDIESFCKELQSDLSATKGRFCRLFQLAQHPIATEEDCYRFAITQFKRFFQKMVEKLLELSPLDSKNSDGSPFWSAEKRPPQALQIDINNVDQLNFFISTSRLIGDIFGIKVNFNKANFEKVLASGKFDVVTADDANCMCDQFQNNFKGLIQQKIQKPNSSMQVKPIVFEKDDLTNGHIQFLTAFSNLRAQNYGIPTAGEDEIRRIAGNIIPAMITTTASIVGHVGIEFVKLALGYNTMEDYRQVFMNFALPLLQISENESCSKYKCLDKEFTVWDYIDIKGNPTINEVIAKVNADYGVTVDGIMSGPKSVYMGFMDDESKKERKVRDILKEIGEKHEGEVVLVMMPEEENAEVPSLRLRD</sequence>
<evidence type="ECO:0000256" key="1">
    <source>
        <dbReference type="ARBA" id="ARBA00004123"/>
    </source>
</evidence>
<dbReference type="EMBL" id="CATOUU010001177">
    <property type="protein sequence ID" value="CAI9977225.1"/>
    <property type="molecule type" value="Genomic_DNA"/>
</dbReference>
<reference evidence="10" key="1">
    <citation type="submission" date="2023-06" db="EMBL/GenBank/DDBJ databases">
        <authorList>
            <person name="Kurt Z."/>
        </authorList>
    </citation>
    <scope>NUCLEOTIDE SEQUENCE</scope>
</reference>
<reference evidence="11 12" key="2">
    <citation type="submission" date="2024-07" db="EMBL/GenBank/DDBJ databases">
        <authorList>
            <person name="Akdeniz Z."/>
        </authorList>
    </citation>
    <scope>NUCLEOTIDE SEQUENCE [LARGE SCALE GENOMIC DNA]</scope>
</reference>
<dbReference type="AlphaFoldDB" id="A0AA86S352"/>
<keyword evidence="12" id="KW-1185">Reference proteome</keyword>
<dbReference type="InterPro" id="IPR000594">
    <property type="entry name" value="ThiF_NAD_FAD-bd"/>
</dbReference>
<dbReference type="Pfam" id="PF00899">
    <property type="entry name" value="ThiF"/>
    <property type="match status" value="2"/>
</dbReference>
<evidence type="ECO:0000313" key="11">
    <source>
        <dbReference type="EMBL" id="CAL5988302.1"/>
    </source>
</evidence>
<gene>
    <name evidence="11" type="ORF">HINF_LOCUS10307</name>
    <name evidence="10" type="ORF">HINF_LOCUS64870</name>
</gene>
<dbReference type="Gene3D" id="3.10.290.60">
    <property type="entry name" value="Ubiquitin-activating enzyme E1, UFD domain"/>
    <property type="match status" value="1"/>
</dbReference>
<dbReference type="Proteomes" id="UP001642409">
    <property type="component" value="Unassembled WGS sequence"/>
</dbReference>
<comment type="similarity">
    <text evidence="4">Belongs to the ubiquitin-activating E1 family.</text>
</comment>
<dbReference type="InterPro" id="IPR045886">
    <property type="entry name" value="ThiF/MoeB/HesA"/>
</dbReference>
<dbReference type="InterPro" id="IPR038252">
    <property type="entry name" value="UBA_E1_C_sf"/>
</dbReference>
<dbReference type="InterPro" id="IPR042063">
    <property type="entry name" value="Ubi_acti_E1_SCCH"/>
</dbReference>
<evidence type="ECO:0000256" key="3">
    <source>
        <dbReference type="ARBA" id="ARBA00004906"/>
    </source>
</evidence>
<evidence type="ECO:0000256" key="7">
    <source>
        <dbReference type="ARBA" id="ARBA00023242"/>
    </source>
</evidence>
<dbReference type="Gene3D" id="1.10.10.2660">
    <property type="entry name" value="Ubiquitin-activating enzyme E1, SCCH domain"/>
    <property type="match status" value="1"/>
</dbReference>
<evidence type="ECO:0000256" key="2">
    <source>
        <dbReference type="ARBA" id="ARBA00004718"/>
    </source>
</evidence>
<organism evidence="10">
    <name type="scientific">Hexamita inflata</name>
    <dbReference type="NCBI Taxonomy" id="28002"/>
    <lineage>
        <taxon>Eukaryota</taxon>
        <taxon>Metamonada</taxon>
        <taxon>Diplomonadida</taxon>
        <taxon>Hexamitidae</taxon>
        <taxon>Hexamitinae</taxon>
        <taxon>Hexamita</taxon>
    </lineage>
</organism>
<dbReference type="Gene3D" id="2.40.30.180">
    <property type="entry name" value="Ubiquitin-activating enzyme E1, FCCH domain"/>
    <property type="match status" value="1"/>
</dbReference>
<dbReference type="GO" id="GO:0016779">
    <property type="term" value="F:nucleotidyltransferase activity"/>
    <property type="evidence" value="ECO:0007669"/>
    <property type="project" value="TreeGrafter"/>
</dbReference>
<dbReference type="InterPro" id="IPR000011">
    <property type="entry name" value="UBQ/SUMO-activ_enz_E1-like"/>
</dbReference>
<dbReference type="InterPro" id="IPR018965">
    <property type="entry name" value="Ub-activating_enz_E1_C"/>
</dbReference>
<dbReference type="Gene3D" id="3.40.50.12550">
    <property type="entry name" value="Ubiquitin-activating enzyme E1, inactive adenylation domain, subdomain 2"/>
    <property type="match status" value="1"/>
</dbReference>
<dbReference type="EMBL" id="CAXDID020000022">
    <property type="protein sequence ID" value="CAL5988302.1"/>
    <property type="molecule type" value="Genomic_DNA"/>
</dbReference>
<comment type="pathway">
    <text evidence="3">Protein modification; protein ubiquitination.</text>
</comment>